<dbReference type="Pfam" id="PF02518">
    <property type="entry name" value="HATPase_c"/>
    <property type="match status" value="1"/>
</dbReference>
<evidence type="ECO:0000313" key="11">
    <source>
        <dbReference type="Proteomes" id="UP000012589"/>
    </source>
</evidence>
<dbReference type="Gene3D" id="3.30.565.10">
    <property type="entry name" value="Histidine kinase-like ATPase, C-terminal domain"/>
    <property type="match status" value="1"/>
</dbReference>
<dbReference type="CDD" id="cd16922">
    <property type="entry name" value="HATPase_EvgS-ArcB-TorS-like"/>
    <property type="match status" value="1"/>
</dbReference>
<dbReference type="PROSITE" id="PS50109">
    <property type="entry name" value="HIS_KIN"/>
    <property type="match status" value="1"/>
</dbReference>
<dbReference type="FunFam" id="3.30.565.10:FF:000010">
    <property type="entry name" value="Sensor histidine kinase RcsC"/>
    <property type="match status" value="1"/>
</dbReference>
<dbReference type="SUPFAM" id="SSF55785">
    <property type="entry name" value="PYP-like sensor domain (PAS domain)"/>
    <property type="match status" value="1"/>
</dbReference>
<dbReference type="InterPro" id="IPR005467">
    <property type="entry name" value="His_kinase_dom"/>
</dbReference>
<feature type="domain" description="Histidine kinase" evidence="9">
    <location>
        <begin position="148"/>
        <end position="369"/>
    </location>
</feature>
<keyword evidence="6" id="KW-0418">Kinase</keyword>
<dbReference type="PATRIC" id="fig|1235802.3.peg.281"/>
<evidence type="ECO:0000256" key="1">
    <source>
        <dbReference type="ARBA" id="ARBA00000085"/>
    </source>
</evidence>
<dbReference type="EMBL" id="AQFT01000009">
    <property type="protein sequence ID" value="EMZ37944.1"/>
    <property type="molecule type" value="Genomic_DNA"/>
</dbReference>
<dbReference type="GO" id="GO:0000155">
    <property type="term" value="F:phosphorelay sensor kinase activity"/>
    <property type="evidence" value="ECO:0007669"/>
    <property type="project" value="InterPro"/>
</dbReference>
<dbReference type="SUPFAM" id="SSF47384">
    <property type="entry name" value="Homodimeric domain of signal transducing histidine kinase"/>
    <property type="match status" value="1"/>
</dbReference>
<dbReference type="InterPro" id="IPR003594">
    <property type="entry name" value="HATPase_dom"/>
</dbReference>
<evidence type="ECO:0000259" key="9">
    <source>
        <dbReference type="PROSITE" id="PS50109"/>
    </source>
</evidence>
<protein>
    <recommendedName>
        <fullName evidence="8">Circadian input-output histidine kinase CikA</fullName>
        <ecNumber evidence="3">2.7.13.3</ecNumber>
    </recommendedName>
</protein>
<dbReference type="Pfam" id="PF00512">
    <property type="entry name" value="HisKA"/>
    <property type="match status" value="1"/>
</dbReference>
<dbReference type="PRINTS" id="PR00344">
    <property type="entry name" value="BCTRLSENSOR"/>
</dbReference>
<evidence type="ECO:0000256" key="3">
    <source>
        <dbReference type="ARBA" id="ARBA00012438"/>
    </source>
</evidence>
<dbReference type="GO" id="GO:0005886">
    <property type="term" value="C:plasma membrane"/>
    <property type="evidence" value="ECO:0007669"/>
    <property type="project" value="TreeGrafter"/>
</dbReference>
<comment type="catalytic activity">
    <reaction evidence="1">
        <text>ATP + protein L-histidine = ADP + protein N-phospho-L-histidine.</text>
        <dbReference type="EC" id="2.7.13.3"/>
    </reaction>
</comment>
<dbReference type="OrthoDB" id="9813151at2"/>
<dbReference type="InterPro" id="IPR004358">
    <property type="entry name" value="Sig_transdc_His_kin-like_C"/>
</dbReference>
<dbReference type="EC" id="2.7.13.3" evidence="3"/>
<dbReference type="PANTHER" id="PTHR43047:SF66">
    <property type="entry name" value="HISKA"/>
    <property type="match status" value="1"/>
</dbReference>
<evidence type="ECO:0000256" key="5">
    <source>
        <dbReference type="ARBA" id="ARBA00022679"/>
    </source>
</evidence>
<evidence type="ECO:0000256" key="8">
    <source>
        <dbReference type="ARBA" id="ARBA00074306"/>
    </source>
</evidence>
<evidence type="ECO:0000256" key="2">
    <source>
        <dbReference type="ARBA" id="ARBA00006402"/>
    </source>
</evidence>
<dbReference type="STRING" id="1235802.C823_00268"/>
<evidence type="ECO:0000256" key="6">
    <source>
        <dbReference type="ARBA" id="ARBA00022777"/>
    </source>
</evidence>
<keyword evidence="5" id="KW-0808">Transferase</keyword>
<dbReference type="InterPro" id="IPR035965">
    <property type="entry name" value="PAS-like_dom_sf"/>
</dbReference>
<dbReference type="eggNOG" id="COG5002">
    <property type="taxonomic scope" value="Bacteria"/>
</dbReference>
<evidence type="ECO:0000313" key="10">
    <source>
        <dbReference type="EMBL" id="EMZ37944.1"/>
    </source>
</evidence>
<evidence type="ECO:0000256" key="7">
    <source>
        <dbReference type="ARBA" id="ARBA00023012"/>
    </source>
</evidence>
<gene>
    <name evidence="10" type="ORF">C823_00268</name>
</gene>
<dbReference type="SMART" id="SM00388">
    <property type="entry name" value="HisKA"/>
    <property type="match status" value="1"/>
</dbReference>
<dbReference type="CDD" id="cd00082">
    <property type="entry name" value="HisKA"/>
    <property type="match status" value="1"/>
</dbReference>
<comment type="caution">
    <text evidence="10">The sequence shown here is derived from an EMBL/GenBank/DDBJ whole genome shotgun (WGS) entry which is preliminary data.</text>
</comment>
<sequence>MEQIEQTNETDRSQNLLLLEKALEMVLIFDISGCILYANDAADKKLEYEEGLKGKHICDVFPSTFKASDGGFFTEYVFGDEPQNLVAYRKNLTCFPVEARIMQHMYGEEIYICMANDILEKEFLGREVEQVRQEAQQAMKVKSEFVANVTHELRTPVNGILGNVREMFDFVTDEQTLKSLRLIERCCGDMNKIINNILDFSKLEAGKFTLEPRRFHFRNMLDYIRSQHTNKITEKGLGFFLTVSPQVPEYLIGDELRVGQILNNLLSNALKFTSVGKITVEVVRTARVNDKIELFFIVKDTGIGIDQADKEKLFQSFSQADASISRKYGGTGLGLNICKQLVELMGGRIEVEGEKGRGSTFSFSIWLGVGEEDELSVQGEEQADQTYTYEQVEEDEDAFDNIKEFGTPENIDNLKRNLSKLILCVEMENWEKAEMFMETIRQLTEGAPREISRGILRLKMAVQKANYEKAAAQYQELETALEEGNY</sequence>
<dbReference type="HOGENOM" id="CLU_000445_89_2_9"/>
<dbReference type="GO" id="GO:0009927">
    <property type="term" value="F:histidine phosphotransfer kinase activity"/>
    <property type="evidence" value="ECO:0007669"/>
    <property type="project" value="TreeGrafter"/>
</dbReference>
<evidence type="ECO:0000256" key="4">
    <source>
        <dbReference type="ARBA" id="ARBA00022553"/>
    </source>
</evidence>
<name>N2BM90_9FIRM</name>
<organism evidence="10 11">
    <name type="scientific">Eubacterium plexicaudatum ASF492</name>
    <dbReference type="NCBI Taxonomy" id="1235802"/>
    <lineage>
        <taxon>Bacteria</taxon>
        <taxon>Bacillati</taxon>
        <taxon>Bacillota</taxon>
        <taxon>Clostridia</taxon>
        <taxon>Eubacteriales</taxon>
        <taxon>Eubacteriaceae</taxon>
        <taxon>Eubacterium</taxon>
    </lineage>
</organism>
<keyword evidence="4" id="KW-0597">Phosphoprotein</keyword>
<dbReference type="Gene3D" id="3.30.450.20">
    <property type="entry name" value="PAS domain"/>
    <property type="match status" value="1"/>
</dbReference>
<keyword evidence="7" id="KW-0902">Two-component regulatory system</keyword>
<dbReference type="AlphaFoldDB" id="N2BM90"/>
<dbReference type="PANTHER" id="PTHR43047">
    <property type="entry name" value="TWO-COMPONENT HISTIDINE PROTEIN KINASE"/>
    <property type="match status" value="1"/>
</dbReference>
<dbReference type="InterPro" id="IPR036097">
    <property type="entry name" value="HisK_dim/P_sf"/>
</dbReference>
<dbReference type="Proteomes" id="UP000012589">
    <property type="component" value="Unassembled WGS sequence"/>
</dbReference>
<comment type="similarity">
    <text evidence="2">In the N-terminal section; belongs to the phytochrome family.</text>
</comment>
<dbReference type="SUPFAM" id="SSF55874">
    <property type="entry name" value="ATPase domain of HSP90 chaperone/DNA topoisomerase II/histidine kinase"/>
    <property type="match status" value="1"/>
</dbReference>
<dbReference type="Gene3D" id="1.10.287.130">
    <property type="match status" value="1"/>
</dbReference>
<proteinExistence type="inferred from homology"/>
<reference evidence="10 11" key="1">
    <citation type="journal article" date="2014" name="Genome Announc.">
        <title>Draft genome sequences of the altered schaedler flora, a defined bacterial community from gnotobiotic mice.</title>
        <authorList>
            <person name="Wannemuehler M.J."/>
            <person name="Overstreet A.M."/>
            <person name="Ward D.V."/>
            <person name="Phillips G.J."/>
        </authorList>
    </citation>
    <scope>NUCLEOTIDE SEQUENCE [LARGE SCALE GENOMIC DNA]</scope>
    <source>
        <strain evidence="10 11">ASF492</strain>
    </source>
</reference>
<dbReference type="SMART" id="SM00387">
    <property type="entry name" value="HATPase_c"/>
    <property type="match status" value="1"/>
</dbReference>
<dbReference type="InterPro" id="IPR003661">
    <property type="entry name" value="HisK_dim/P_dom"/>
</dbReference>
<accession>N2BM90</accession>
<keyword evidence="11" id="KW-1185">Reference proteome</keyword>
<dbReference type="InterPro" id="IPR036890">
    <property type="entry name" value="HATPase_C_sf"/>
</dbReference>